<evidence type="ECO:0000313" key="9">
    <source>
        <dbReference type="Proteomes" id="UP000075737"/>
    </source>
</evidence>
<dbReference type="GO" id="GO:0051537">
    <property type="term" value="F:2 iron, 2 sulfur cluster binding"/>
    <property type="evidence" value="ECO:0007669"/>
    <property type="project" value="UniProtKB-KW"/>
</dbReference>
<dbReference type="InterPro" id="IPR002023">
    <property type="entry name" value="NuoE-like"/>
</dbReference>
<dbReference type="NCBIfam" id="TIGR01958">
    <property type="entry name" value="nuoE_fam"/>
    <property type="match status" value="1"/>
</dbReference>
<feature type="binding site" evidence="7">
    <location>
        <position position="127"/>
    </location>
    <ligand>
        <name>[2Fe-2S] cluster</name>
        <dbReference type="ChEBI" id="CHEBI:190135"/>
    </ligand>
</feature>
<dbReference type="Proteomes" id="UP000075737">
    <property type="component" value="Unassembled WGS sequence"/>
</dbReference>
<dbReference type="PROSITE" id="PS01099">
    <property type="entry name" value="COMPLEX1_24K"/>
    <property type="match status" value="1"/>
</dbReference>
<protein>
    <submittedName>
        <fullName evidence="8">NADP-reducing hydrogenase subunit HndA</fullName>
        <ecNumber evidence="8">1.12.1.3</ecNumber>
    </submittedName>
</protein>
<comment type="caution">
    <text evidence="8">The sequence shown here is derived from an EMBL/GenBank/DDBJ whole genome shotgun (WGS) entry which is preliminary data.</text>
</comment>
<dbReference type="PIRSF" id="PIRSF000216">
    <property type="entry name" value="NADH_DH_24kDa"/>
    <property type="match status" value="1"/>
</dbReference>
<feature type="binding site" evidence="7">
    <location>
        <position position="91"/>
    </location>
    <ligand>
        <name>[2Fe-2S] cluster</name>
        <dbReference type="ChEBI" id="CHEBI:190135"/>
    </ligand>
</feature>
<keyword evidence="4 7" id="KW-0408">Iron</keyword>
<sequence>MSEKVFDITQEDLLWVEELLKGYGRKKEELLQILRDVQNRFGFIPMKVQIKISEYLDIPLSEVYSIVTFYAFFSLKPKGKYRISVCKGTACYVRGSEKIIEKLTQYLKIQPGDTTDDGLFSIDIVRCLGACGLGPVMMINEDVYARLKPDDIPKIISKYEPPFKNYEEVMKEQEEIVKSRKRAELKPSTKLVTA</sequence>
<dbReference type="GO" id="GO:0050583">
    <property type="term" value="F:hydrogen dehydrogenase (NADP+) activity"/>
    <property type="evidence" value="ECO:0007669"/>
    <property type="project" value="UniProtKB-EC"/>
</dbReference>
<feature type="binding site" evidence="7">
    <location>
        <position position="131"/>
    </location>
    <ligand>
        <name>[2Fe-2S] cluster</name>
        <dbReference type="ChEBI" id="CHEBI:190135"/>
    </ligand>
</feature>
<comment type="cofactor">
    <cofactor evidence="6">
        <name>[2Fe-2S] cluster</name>
        <dbReference type="ChEBI" id="CHEBI:190135"/>
    </cofactor>
</comment>
<dbReference type="EC" id="1.12.1.3" evidence="8"/>
<evidence type="ECO:0000256" key="7">
    <source>
        <dbReference type="PIRSR" id="PIRSR000216-1"/>
    </source>
</evidence>
<dbReference type="FunFam" id="3.40.30.10:FF:000015">
    <property type="entry name" value="NADH-quinone oxidoreductase subunit E"/>
    <property type="match status" value="1"/>
</dbReference>
<evidence type="ECO:0000256" key="1">
    <source>
        <dbReference type="ARBA" id="ARBA00010643"/>
    </source>
</evidence>
<accession>A0A162MZV1</accession>
<dbReference type="CDD" id="cd03064">
    <property type="entry name" value="TRX_Fd_NuoE"/>
    <property type="match status" value="1"/>
</dbReference>
<dbReference type="NCBIfam" id="NF005722">
    <property type="entry name" value="PRK07539.1-2"/>
    <property type="match status" value="1"/>
</dbReference>
<organism evidence="8 9">
    <name type="scientific">Thermovenabulum gondwanense</name>
    <dbReference type="NCBI Taxonomy" id="520767"/>
    <lineage>
        <taxon>Bacteria</taxon>
        <taxon>Bacillati</taxon>
        <taxon>Bacillota</taxon>
        <taxon>Clostridia</taxon>
        <taxon>Thermosediminibacterales</taxon>
        <taxon>Thermosediminibacteraceae</taxon>
        <taxon>Thermovenabulum</taxon>
    </lineage>
</organism>
<feature type="binding site" evidence="7">
    <location>
        <position position="86"/>
    </location>
    <ligand>
        <name>[2Fe-2S] cluster</name>
        <dbReference type="ChEBI" id="CHEBI:190135"/>
    </ligand>
</feature>
<dbReference type="SUPFAM" id="SSF52833">
    <property type="entry name" value="Thioredoxin-like"/>
    <property type="match status" value="1"/>
</dbReference>
<evidence type="ECO:0000256" key="3">
    <source>
        <dbReference type="ARBA" id="ARBA00022723"/>
    </source>
</evidence>
<reference evidence="8 9" key="1">
    <citation type="submission" date="2015-12" db="EMBL/GenBank/DDBJ databases">
        <title>Draft genome of Thermovenabulum gondwanense isolated from a red thermophilic microbial mat colonisisng an outflow channel of a bore well.</title>
        <authorList>
            <person name="Patel B.K."/>
        </authorList>
    </citation>
    <scope>NUCLEOTIDE SEQUENCE [LARGE SCALE GENOMIC DNA]</scope>
    <source>
        <strain evidence="8 9">R270</strain>
    </source>
</reference>
<proteinExistence type="inferred from homology"/>
<dbReference type="OrthoDB" id="9807941at2"/>
<dbReference type="PANTHER" id="PTHR43342:SF2">
    <property type="entry name" value="POTENTIAL NAD-REDUCING HYDROGENASE SUBUNIT"/>
    <property type="match status" value="1"/>
</dbReference>
<evidence type="ECO:0000256" key="2">
    <source>
        <dbReference type="ARBA" id="ARBA00022714"/>
    </source>
</evidence>
<evidence type="ECO:0000313" key="8">
    <source>
        <dbReference type="EMBL" id="KYO68612.1"/>
    </source>
</evidence>
<comment type="similarity">
    <text evidence="1">Belongs to the complex I 24 kDa subunit family.</text>
</comment>
<dbReference type="Gene3D" id="1.10.10.1590">
    <property type="entry name" value="NADH-quinone oxidoreductase subunit E"/>
    <property type="match status" value="1"/>
</dbReference>
<dbReference type="Gene3D" id="3.40.30.10">
    <property type="entry name" value="Glutaredoxin"/>
    <property type="match status" value="1"/>
</dbReference>
<evidence type="ECO:0000256" key="4">
    <source>
        <dbReference type="ARBA" id="ARBA00023004"/>
    </source>
</evidence>
<dbReference type="Pfam" id="PF01257">
    <property type="entry name" value="2Fe-2S_thioredx"/>
    <property type="match status" value="1"/>
</dbReference>
<dbReference type="EMBL" id="LOHZ01000015">
    <property type="protein sequence ID" value="KYO68612.1"/>
    <property type="molecule type" value="Genomic_DNA"/>
</dbReference>
<dbReference type="PANTHER" id="PTHR43342">
    <property type="entry name" value="NADH-QUINONE OXIDOREDUCTASE, E SUBUNIT"/>
    <property type="match status" value="1"/>
</dbReference>
<keyword evidence="2 7" id="KW-0001">2Fe-2S</keyword>
<keyword evidence="8" id="KW-0560">Oxidoreductase</keyword>
<evidence type="ECO:0000256" key="6">
    <source>
        <dbReference type="ARBA" id="ARBA00034078"/>
    </source>
</evidence>
<keyword evidence="9" id="KW-1185">Reference proteome</keyword>
<evidence type="ECO:0000256" key="5">
    <source>
        <dbReference type="ARBA" id="ARBA00023014"/>
    </source>
</evidence>
<keyword evidence="3 7" id="KW-0479">Metal-binding</keyword>
<keyword evidence="5 7" id="KW-0411">Iron-sulfur</keyword>
<comment type="cofactor">
    <cofactor evidence="7">
        <name>[2Fe-2S] cluster</name>
        <dbReference type="ChEBI" id="CHEBI:190135"/>
    </cofactor>
    <text evidence="7">Binds 1 [2Fe-2S] cluster.</text>
</comment>
<dbReference type="GO" id="GO:0046872">
    <property type="term" value="F:metal ion binding"/>
    <property type="evidence" value="ECO:0007669"/>
    <property type="project" value="UniProtKB-KW"/>
</dbReference>
<dbReference type="InterPro" id="IPR028431">
    <property type="entry name" value="NADP_DH_HndA-like"/>
</dbReference>
<dbReference type="InterPro" id="IPR041921">
    <property type="entry name" value="NuoE_N"/>
</dbReference>
<dbReference type="InterPro" id="IPR036249">
    <property type="entry name" value="Thioredoxin-like_sf"/>
</dbReference>
<gene>
    <name evidence="8" type="primary">hndA_1</name>
    <name evidence="8" type="ORF">ATZ99_01210</name>
</gene>
<dbReference type="STRING" id="520767.ATZ99_01210"/>
<dbReference type="AlphaFoldDB" id="A0A162MZV1"/>
<name>A0A162MZV1_9FIRM</name>
<dbReference type="InterPro" id="IPR042128">
    <property type="entry name" value="NuoE_dom"/>
</dbReference>
<dbReference type="RefSeq" id="WP_083947276.1">
    <property type="nucleotide sequence ID" value="NZ_LOHZ01000015.1"/>
</dbReference>